<protein>
    <submittedName>
        <fullName evidence="3">Uncharacterized protein</fullName>
    </submittedName>
</protein>
<evidence type="ECO:0000313" key="3">
    <source>
        <dbReference type="EMBL" id="KJR78610.1"/>
    </source>
</evidence>
<dbReference type="EMBL" id="JZWS01000075">
    <property type="protein sequence ID" value="KJR78610.1"/>
    <property type="molecule type" value="Genomic_DNA"/>
</dbReference>
<comment type="caution">
    <text evidence="3">The sequence shown here is derived from an EMBL/GenBank/DDBJ whole genome shotgun (WGS) entry which is preliminary data.</text>
</comment>
<dbReference type="SUPFAM" id="SSF49478">
    <property type="entry name" value="Cna protein B-type domain"/>
    <property type="match status" value="1"/>
</dbReference>
<proteinExistence type="predicted"/>
<evidence type="ECO:0000256" key="1">
    <source>
        <dbReference type="SAM" id="Coils"/>
    </source>
</evidence>
<dbReference type="SUPFAM" id="SSF58100">
    <property type="entry name" value="Bacterial hemolysins"/>
    <property type="match status" value="1"/>
</dbReference>
<gene>
    <name evidence="3" type="ORF">TQ35_06370</name>
</gene>
<keyword evidence="2" id="KW-0472">Membrane</keyword>
<evidence type="ECO:0000256" key="2">
    <source>
        <dbReference type="SAM" id="Phobius"/>
    </source>
</evidence>
<keyword evidence="2" id="KW-1133">Transmembrane helix</keyword>
<feature type="coiled-coil region" evidence="1">
    <location>
        <begin position="347"/>
        <end position="455"/>
    </location>
</feature>
<organism evidence="3">
    <name type="scientific">Candidatus Aramenus sulfurataquae</name>
    <dbReference type="NCBI Taxonomy" id="1326980"/>
    <lineage>
        <taxon>Archaea</taxon>
        <taxon>Thermoproteota</taxon>
        <taxon>Thermoprotei</taxon>
        <taxon>Sulfolobales</taxon>
        <taxon>Sulfolobaceae</taxon>
        <taxon>Candidatus Aramenus</taxon>
    </lineage>
</organism>
<keyword evidence="1" id="KW-0175">Coiled coil</keyword>
<sequence>MKRNGLYKLVLAISLALYALSLMSVSSITNASTGVIIYSPTQNEHIPLINPKLLEFNVSIYAPQYPGYPVSLYIYGPDGIKMNAPVGIGNIGSNGAENSTVMLLSSSFEQNGQPLAQFVPGEYVVVLTISDVYTANITIYLTSANITTLDVTAYSQGQPLPGATIEVYSSTGAYLNQSVTGPNGAALIQVPYNPTTGSTYKVVLTKAGYEENSTTVTVPPNFFGQYMVKIYTQPVVLAATPVYFQDMGIRENVTTPINGVYAAGAFENSTFSTIVYVTMMGEPVTSATVTATYNGMTVTGKSIGNGLYNVSITIPVLTDNVPYVLDVNVTATYQGTTAEFSVQVVATPNLYQEIATLQTEVSNLENEVSVLKSELSGNVTILEQNISTLKTQISVLESNISNINSELATLKNDVASLNSTVGSLSSTVNNLKSEVSSLQTEVSSLNSTVSSLQSEVNSLNGIKTLVYAGLALAVIGLIIAIVAIVLVMRKVA</sequence>
<dbReference type="Gene3D" id="2.60.40.1120">
    <property type="entry name" value="Carboxypeptidase-like, regulatory domain"/>
    <property type="match status" value="1"/>
</dbReference>
<accession>A0A0F2LQ54</accession>
<reference evidence="3" key="1">
    <citation type="submission" date="2015-03" db="EMBL/GenBank/DDBJ databases">
        <title>Metagenome Sequencing of an Archaeal-Dominated Microbial Community from a Hot Spring at the Los Azufres Geothermal Field, Mexico.</title>
        <authorList>
            <person name="Servin-Garciduenas L.E."/>
            <person name="Martinez-Romero E."/>
        </authorList>
    </citation>
    <scope>NUCLEOTIDE SEQUENCE [LARGE SCALE GENOMIC DNA]</scope>
    <source>
        <strain evidence="3">AZ1-454</strain>
    </source>
</reference>
<dbReference type="Gene3D" id="1.20.5.340">
    <property type="match status" value="1"/>
</dbReference>
<dbReference type="Gene3D" id="1.20.5.190">
    <property type="match status" value="1"/>
</dbReference>
<dbReference type="AlphaFoldDB" id="A0A0F2LQ54"/>
<name>A0A0F2LQ54_9CREN</name>
<keyword evidence="2" id="KW-0812">Transmembrane</keyword>
<feature type="transmembrane region" description="Helical" evidence="2">
    <location>
        <begin position="465"/>
        <end position="488"/>
    </location>
</feature>